<evidence type="ECO:0000256" key="8">
    <source>
        <dbReference type="ARBA" id="ARBA00022694"/>
    </source>
</evidence>
<evidence type="ECO:0000256" key="14">
    <source>
        <dbReference type="ARBA" id="ARBA00061574"/>
    </source>
</evidence>
<dbReference type="InterPro" id="IPR038135">
    <property type="entry name" value="Methylthiotransferase_N_sf"/>
</dbReference>
<evidence type="ECO:0000256" key="1">
    <source>
        <dbReference type="ARBA" id="ARBA00001966"/>
    </source>
</evidence>
<dbReference type="Gene3D" id="3.80.30.20">
    <property type="entry name" value="tm_1862 like domain"/>
    <property type="match status" value="1"/>
</dbReference>
<keyword evidence="6" id="KW-0808">Transferase</keyword>
<dbReference type="SFLD" id="SFLDG01082">
    <property type="entry name" value="B12-binding_domain_containing"/>
    <property type="match status" value="1"/>
</dbReference>
<sequence>MDFQPKRISTFTLGCKVNQYDTEAVVELFKAEGYEEVAFDEKADVYIVNTCTVTHLSDRKCRQMLRKTKKLNPNSVLIAMGCYAQAAGEQIKIDVPEVDLIVGTNKRNEIIQLVENYKMNQEEYNFVGNIMDVEEFEELHISNMGEHTRAYLKIQEGCNNYCTYCIIPYVRGKIRSRKIENVIQEAKRLIEAGFKEIILTGIHVASYGKDLGNTSLIEAISAIHDLEGLERIRLSSIEPVVVTQEFLEAIAKLPKLCHHFHLSLQSGSDTVLKRMNRKYTTEEYRQSVEELRRIWPDVAITTDIIVGFPGETKEEFEETAQFTREIGFAQVHLFPYSVREGTVAAKMKEQLDSQAKDERLKALKVITDASQHAFMEQFVETNMEVLFEKSEAGKAHGYTSNYIKVEVVTSDNLVNTLKTVHVECKVGEALEGKCID</sequence>
<dbReference type="Proteomes" id="UP001169242">
    <property type="component" value="Unassembled WGS sequence"/>
</dbReference>
<evidence type="ECO:0000313" key="18">
    <source>
        <dbReference type="EMBL" id="MDA3732401.1"/>
    </source>
</evidence>
<dbReference type="GO" id="GO:0046872">
    <property type="term" value="F:metal ion binding"/>
    <property type="evidence" value="ECO:0007669"/>
    <property type="project" value="UniProtKB-KW"/>
</dbReference>
<dbReference type="InterPro" id="IPR058240">
    <property type="entry name" value="rSAM_sf"/>
</dbReference>
<dbReference type="GO" id="GO:0035598">
    <property type="term" value="F:tRNA (N(6)-L-threonylcarbamoyladenosine(37)-C(2))-methylthiotransferase activity"/>
    <property type="evidence" value="ECO:0007669"/>
    <property type="project" value="UniProtKB-EC"/>
</dbReference>
<evidence type="ECO:0000313" key="19">
    <source>
        <dbReference type="Proteomes" id="UP001169242"/>
    </source>
</evidence>
<comment type="similarity">
    <text evidence="14">Belongs to the methylthiotransferase family. MtaB subfamily.</text>
</comment>
<keyword evidence="5" id="KW-0963">Cytoplasm</keyword>
<dbReference type="PANTHER" id="PTHR11918:SF45">
    <property type="entry name" value="THREONYLCARBAMOYLADENOSINE TRNA METHYLTHIOTRANSFERASE"/>
    <property type="match status" value="1"/>
</dbReference>
<dbReference type="SFLD" id="SFLDS00029">
    <property type="entry name" value="Radical_SAM"/>
    <property type="match status" value="1"/>
</dbReference>
<dbReference type="PROSITE" id="PS01278">
    <property type="entry name" value="MTTASE_RADICAL"/>
    <property type="match status" value="1"/>
</dbReference>
<evidence type="ECO:0000259" key="17">
    <source>
        <dbReference type="PROSITE" id="PS51918"/>
    </source>
</evidence>
<dbReference type="Pfam" id="PF04055">
    <property type="entry name" value="Radical_SAM"/>
    <property type="match status" value="1"/>
</dbReference>
<feature type="domain" description="MTTase N-terminal" evidence="16">
    <location>
        <begin position="6"/>
        <end position="119"/>
    </location>
</feature>
<evidence type="ECO:0000256" key="3">
    <source>
        <dbReference type="ARBA" id="ARBA00013273"/>
    </source>
</evidence>
<organism evidence="18 19">
    <name type="scientific">Holtiella tumoricola</name>
    <dbReference type="NCBI Taxonomy" id="3018743"/>
    <lineage>
        <taxon>Bacteria</taxon>
        <taxon>Bacillati</taxon>
        <taxon>Bacillota</taxon>
        <taxon>Clostridia</taxon>
        <taxon>Lachnospirales</taxon>
        <taxon>Cellulosilyticaceae</taxon>
        <taxon>Holtiella</taxon>
    </lineage>
</organism>
<dbReference type="InterPro" id="IPR013848">
    <property type="entry name" value="Methylthiotransferase_N"/>
</dbReference>
<dbReference type="InterPro" id="IPR006638">
    <property type="entry name" value="Elp3/MiaA/NifB-like_rSAM"/>
</dbReference>
<dbReference type="AlphaFoldDB" id="A0AA42DPG9"/>
<keyword evidence="9" id="KW-0479">Metal-binding</keyword>
<dbReference type="Pfam" id="PF00919">
    <property type="entry name" value="UPF0004"/>
    <property type="match status" value="1"/>
</dbReference>
<evidence type="ECO:0000256" key="13">
    <source>
        <dbReference type="ARBA" id="ARBA00051661"/>
    </source>
</evidence>
<evidence type="ECO:0000256" key="11">
    <source>
        <dbReference type="ARBA" id="ARBA00023014"/>
    </source>
</evidence>
<dbReference type="InterPro" id="IPR007197">
    <property type="entry name" value="rSAM"/>
</dbReference>
<evidence type="ECO:0000256" key="5">
    <source>
        <dbReference type="ARBA" id="ARBA00022490"/>
    </source>
</evidence>
<dbReference type="RefSeq" id="WP_271012571.1">
    <property type="nucleotide sequence ID" value="NZ_JAQIFT010000048.1"/>
</dbReference>
<evidence type="ECO:0000259" key="16">
    <source>
        <dbReference type="PROSITE" id="PS51449"/>
    </source>
</evidence>
<evidence type="ECO:0000256" key="10">
    <source>
        <dbReference type="ARBA" id="ARBA00023004"/>
    </source>
</evidence>
<evidence type="ECO:0000256" key="2">
    <source>
        <dbReference type="ARBA" id="ARBA00002399"/>
    </source>
</evidence>
<comment type="catalytic activity">
    <reaction evidence="13">
        <text>N(6)-L-threonylcarbamoyladenosine(37) in tRNA + (sulfur carrier)-SH + AH2 + 2 S-adenosyl-L-methionine = 2-methylsulfanyl-N(6)-L-threonylcarbamoyladenosine(37) in tRNA + (sulfur carrier)-H + 5'-deoxyadenosine + L-methionine + A + S-adenosyl-L-homocysteine + 2 H(+)</text>
        <dbReference type="Rhea" id="RHEA:37075"/>
        <dbReference type="Rhea" id="RHEA-COMP:10163"/>
        <dbReference type="Rhea" id="RHEA-COMP:11092"/>
        <dbReference type="Rhea" id="RHEA-COMP:14737"/>
        <dbReference type="Rhea" id="RHEA-COMP:14739"/>
        <dbReference type="ChEBI" id="CHEBI:13193"/>
        <dbReference type="ChEBI" id="CHEBI:15378"/>
        <dbReference type="ChEBI" id="CHEBI:17319"/>
        <dbReference type="ChEBI" id="CHEBI:17499"/>
        <dbReference type="ChEBI" id="CHEBI:29917"/>
        <dbReference type="ChEBI" id="CHEBI:57844"/>
        <dbReference type="ChEBI" id="CHEBI:57856"/>
        <dbReference type="ChEBI" id="CHEBI:59789"/>
        <dbReference type="ChEBI" id="CHEBI:64428"/>
        <dbReference type="ChEBI" id="CHEBI:74418"/>
        <dbReference type="ChEBI" id="CHEBI:74420"/>
        <dbReference type="EC" id="2.8.4.5"/>
    </reaction>
</comment>
<dbReference type="SUPFAM" id="SSF102114">
    <property type="entry name" value="Radical SAM enzymes"/>
    <property type="match status" value="1"/>
</dbReference>
<gene>
    <name evidence="18" type="primary">mtaB</name>
    <name evidence="18" type="ORF">PBV87_12970</name>
</gene>
<keyword evidence="8" id="KW-0819">tRNA processing</keyword>
<dbReference type="EMBL" id="JAQIFT010000048">
    <property type="protein sequence ID" value="MDA3732401.1"/>
    <property type="molecule type" value="Genomic_DNA"/>
</dbReference>
<name>A0AA42DPG9_9FIRM</name>
<dbReference type="FunFam" id="3.80.30.20:FF:000001">
    <property type="entry name" value="tRNA-2-methylthio-N(6)-dimethylallyladenosine synthase 2"/>
    <property type="match status" value="1"/>
</dbReference>
<dbReference type="CDD" id="cd01335">
    <property type="entry name" value="Radical_SAM"/>
    <property type="match status" value="1"/>
</dbReference>
<reference evidence="18" key="1">
    <citation type="journal article" date="2023" name="Int. J. Syst. Evol. Microbiol.">
        <title>&lt;i&gt;Holtiella tumoricola&lt;/i&gt; gen. nov. sp. nov., isolated from a human clinical sample.</title>
        <authorList>
            <person name="Allen-Vercoe E."/>
            <person name="Daigneault M.C."/>
            <person name="Vancuren S.J."/>
            <person name="Cochrane K."/>
            <person name="O'Neal L.L."/>
            <person name="Sankaranarayanan K."/>
            <person name="Lawson P.A."/>
        </authorList>
    </citation>
    <scope>NUCLEOTIDE SEQUENCE</scope>
    <source>
        <strain evidence="18">CC70A</strain>
    </source>
</reference>
<dbReference type="NCBIfam" id="TIGR01579">
    <property type="entry name" value="MiaB-like-C"/>
    <property type="match status" value="1"/>
</dbReference>
<comment type="function">
    <text evidence="2">Catalyzes the methylthiolation of N6-threonylcarbamoyladenosine (t(6)A), leading to the formation of 2-methylthio-N6-threonylcarbamoyladenosine (ms(2)t(6)A) at position 37 in tRNAs that read codons beginning with adenine.</text>
</comment>
<keyword evidence="7" id="KW-0949">S-adenosyl-L-methionine</keyword>
<dbReference type="PROSITE" id="PS51449">
    <property type="entry name" value="MTTASE_N"/>
    <property type="match status" value="1"/>
</dbReference>
<dbReference type="FunFam" id="3.40.50.12160:FF:000004">
    <property type="entry name" value="Threonylcarbamoyladenosine tRNA methylthiotransferase MtaB"/>
    <property type="match status" value="1"/>
</dbReference>
<dbReference type="PROSITE" id="PS51918">
    <property type="entry name" value="RADICAL_SAM"/>
    <property type="match status" value="1"/>
</dbReference>
<dbReference type="PANTHER" id="PTHR11918">
    <property type="entry name" value="RADICAL SAM PROTEINS"/>
    <property type="match status" value="1"/>
</dbReference>
<dbReference type="NCBIfam" id="TIGR00089">
    <property type="entry name" value="MiaB/RimO family radical SAM methylthiotransferase"/>
    <property type="match status" value="1"/>
</dbReference>
<accession>A0AA42DPG9</accession>
<evidence type="ECO:0000256" key="12">
    <source>
        <dbReference type="ARBA" id="ARBA00031213"/>
    </source>
</evidence>
<keyword evidence="4" id="KW-0004">4Fe-4S</keyword>
<keyword evidence="11" id="KW-0411">Iron-sulfur</keyword>
<protein>
    <recommendedName>
        <fullName evidence="15">Threonylcarbamoyladenosine tRNA methylthiotransferase MtaB</fullName>
        <ecNumber evidence="3">2.8.4.5</ecNumber>
    </recommendedName>
    <alternativeName>
        <fullName evidence="12">tRNA-t(6)A37 methylthiotransferase</fullName>
    </alternativeName>
</protein>
<dbReference type="InterPro" id="IPR006467">
    <property type="entry name" value="MiaB-like_bact"/>
</dbReference>
<keyword evidence="19" id="KW-1185">Reference proteome</keyword>
<keyword evidence="10" id="KW-0408">Iron</keyword>
<evidence type="ECO:0000256" key="6">
    <source>
        <dbReference type="ARBA" id="ARBA00022679"/>
    </source>
</evidence>
<dbReference type="EC" id="2.8.4.5" evidence="3"/>
<dbReference type="GO" id="GO:0051539">
    <property type="term" value="F:4 iron, 4 sulfur cluster binding"/>
    <property type="evidence" value="ECO:0007669"/>
    <property type="project" value="UniProtKB-KW"/>
</dbReference>
<evidence type="ECO:0000256" key="7">
    <source>
        <dbReference type="ARBA" id="ARBA00022691"/>
    </source>
</evidence>
<evidence type="ECO:0000256" key="4">
    <source>
        <dbReference type="ARBA" id="ARBA00022485"/>
    </source>
</evidence>
<dbReference type="InterPro" id="IPR005839">
    <property type="entry name" value="Methylthiotransferase"/>
</dbReference>
<dbReference type="InterPro" id="IPR034557">
    <property type="entry name" value="ThrcA_tRNA_MEthiotransferase"/>
</dbReference>
<dbReference type="Gene3D" id="3.40.50.12160">
    <property type="entry name" value="Methylthiotransferase, N-terminal domain"/>
    <property type="match status" value="1"/>
</dbReference>
<dbReference type="InterPro" id="IPR023404">
    <property type="entry name" value="rSAM_horseshoe"/>
</dbReference>
<feature type="domain" description="Radical SAM core" evidence="17">
    <location>
        <begin position="144"/>
        <end position="373"/>
    </location>
</feature>
<comment type="cofactor">
    <cofactor evidence="1">
        <name>[4Fe-4S] cluster</name>
        <dbReference type="ChEBI" id="CHEBI:49883"/>
    </cofactor>
</comment>
<dbReference type="SFLD" id="SFLDF00295">
    <property type="entry name" value="threonylcarbamoyladenosine_tRN"/>
    <property type="match status" value="1"/>
</dbReference>
<comment type="caution">
    <text evidence="18">The sequence shown here is derived from an EMBL/GenBank/DDBJ whole genome shotgun (WGS) entry which is preliminary data.</text>
</comment>
<dbReference type="SFLD" id="SFLDG01061">
    <property type="entry name" value="methylthiotransferase"/>
    <property type="match status" value="1"/>
</dbReference>
<evidence type="ECO:0000256" key="9">
    <source>
        <dbReference type="ARBA" id="ARBA00022723"/>
    </source>
</evidence>
<dbReference type="SMART" id="SM00729">
    <property type="entry name" value="Elp3"/>
    <property type="match status" value="1"/>
</dbReference>
<evidence type="ECO:0000256" key="15">
    <source>
        <dbReference type="ARBA" id="ARBA00069898"/>
    </source>
</evidence>
<proteinExistence type="inferred from homology"/>
<dbReference type="InterPro" id="IPR020612">
    <property type="entry name" value="Methylthiotransferase_CS"/>
</dbReference>